<reference evidence="2 3" key="1">
    <citation type="submission" date="2019-04" db="EMBL/GenBank/DDBJ databases">
        <title>Phreatobacter aquaticus sp. nov.</title>
        <authorList>
            <person name="Choi A."/>
        </authorList>
    </citation>
    <scope>NUCLEOTIDE SEQUENCE [LARGE SCALE GENOMIC DNA]</scope>
    <source>
        <strain evidence="2 3">KCTC 52518</strain>
    </source>
</reference>
<name>A0A4D7BD22_9HYPH</name>
<evidence type="ECO:0000256" key="1">
    <source>
        <dbReference type="SAM" id="SignalP"/>
    </source>
</evidence>
<dbReference type="InterPro" id="IPR006311">
    <property type="entry name" value="TAT_signal"/>
</dbReference>
<dbReference type="AlphaFoldDB" id="A0A4D7BD22"/>
<accession>A0A4D7BD22</accession>
<protein>
    <submittedName>
        <fullName evidence="2">SH3 domain-containing protein</fullName>
    </submittedName>
</protein>
<dbReference type="EMBL" id="CP039690">
    <property type="protein sequence ID" value="QCI68750.1"/>
    <property type="molecule type" value="Genomic_DNA"/>
</dbReference>
<proteinExistence type="predicted"/>
<sequence>MIDFSRTRRVILAGAVVAAAMSAAQTSASATAFCAVKETSDGFVALRVAPDRNAATLARMKGGDEVMLRAGRRGVWQEVLYWPGGTRTAQPAASNGRRGWVHAQLIDICG</sequence>
<keyword evidence="3" id="KW-1185">Reference proteome</keyword>
<feature type="chain" id="PRO_5020265975" evidence="1">
    <location>
        <begin position="33"/>
        <end position="110"/>
    </location>
</feature>
<dbReference type="RefSeq" id="WP_136964165.1">
    <property type="nucleotide sequence ID" value="NZ_CP039690.1"/>
</dbReference>
<keyword evidence="1" id="KW-0732">Signal</keyword>
<dbReference type="OrthoDB" id="8161762at2"/>
<gene>
    <name evidence="2" type="ORF">E8M01_33680</name>
</gene>
<dbReference type="PROSITE" id="PS51318">
    <property type="entry name" value="TAT"/>
    <property type="match status" value="1"/>
</dbReference>
<dbReference type="Proteomes" id="UP000298781">
    <property type="component" value="Chromosome"/>
</dbReference>
<evidence type="ECO:0000313" key="3">
    <source>
        <dbReference type="Proteomes" id="UP000298781"/>
    </source>
</evidence>
<feature type="signal peptide" evidence="1">
    <location>
        <begin position="1"/>
        <end position="32"/>
    </location>
</feature>
<organism evidence="2 3">
    <name type="scientific">Phreatobacter stygius</name>
    <dbReference type="NCBI Taxonomy" id="1940610"/>
    <lineage>
        <taxon>Bacteria</taxon>
        <taxon>Pseudomonadati</taxon>
        <taxon>Pseudomonadota</taxon>
        <taxon>Alphaproteobacteria</taxon>
        <taxon>Hyphomicrobiales</taxon>
        <taxon>Phreatobacteraceae</taxon>
        <taxon>Phreatobacter</taxon>
    </lineage>
</organism>
<evidence type="ECO:0000313" key="2">
    <source>
        <dbReference type="EMBL" id="QCI68750.1"/>
    </source>
</evidence>
<dbReference type="Gene3D" id="2.30.30.40">
    <property type="entry name" value="SH3 Domains"/>
    <property type="match status" value="1"/>
</dbReference>
<dbReference type="KEGG" id="pstg:E8M01_33680"/>